<evidence type="ECO:0000313" key="1">
    <source>
        <dbReference type="EMBL" id="BBX52282.1"/>
    </source>
</evidence>
<sequence>MTRPTEPAGRRPPTRSVRRFDPFRPIDMLTSLWSATAMVPVNSGAAAAYRTLFLTIRRLVLGRRLTVRLDDGDLTMTVTGFESRLDARGLSVGQLNDVRLTADDVRWRSSTFGRATVVAHNVHMKPGAPPVLVAAPVELTLDVPAAVLDEMFRSAAPRFAGEVGPDGVARLRLARRPRLGHLEVAARVDGSTLWLTASRLTVGSRGWRLPARTPAYPIQLPELARGLVLTGITFAPGVVRLSGTVPQWRADLPRTRLEDILNQLSVTGVVLTVSRLGRLG</sequence>
<reference evidence="1 2" key="1">
    <citation type="journal article" date="2019" name="Emerg. Microbes Infect.">
        <title>Comprehensive subspecies identification of 175 nontuberculous mycobacteria species based on 7547 genomic profiles.</title>
        <authorList>
            <person name="Matsumoto Y."/>
            <person name="Kinjo T."/>
            <person name="Motooka D."/>
            <person name="Nabeya D."/>
            <person name="Jung N."/>
            <person name="Uechi K."/>
            <person name="Horii T."/>
            <person name="Iida T."/>
            <person name="Fujita J."/>
            <person name="Nakamura S."/>
        </authorList>
    </citation>
    <scope>NUCLEOTIDE SEQUENCE [LARGE SCALE GENOMIC DNA]</scope>
    <source>
        <strain evidence="1 2">JCM 12603</strain>
    </source>
</reference>
<dbReference type="AlphaFoldDB" id="A0A6N4V947"/>
<gene>
    <name evidence="1" type="ORF">MPOR_33080</name>
</gene>
<evidence type="ECO:0008006" key="3">
    <source>
        <dbReference type="Google" id="ProtNLM"/>
    </source>
</evidence>
<evidence type="ECO:0000313" key="2">
    <source>
        <dbReference type="Proteomes" id="UP000466785"/>
    </source>
</evidence>
<proteinExistence type="predicted"/>
<protein>
    <recommendedName>
        <fullName evidence="3">DUF2993 domain-containing protein</fullName>
    </recommendedName>
</protein>
<organism evidence="1 2">
    <name type="scientific">Mycolicibacterium poriferae</name>
    <dbReference type="NCBI Taxonomy" id="39694"/>
    <lineage>
        <taxon>Bacteria</taxon>
        <taxon>Bacillati</taxon>
        <taxon>Actinomycetota</taxon>
        <taxon>Actinomycetes</taxon>
        <taxon>Mycobacteriales</taxon>
        <taxon>Mycobacteriaceae</taxon>
        <taxon>Mycolicibacterium</taxon>
    </lineage>
</organism>
<accession>A0A6N4V947</accession>
<dbReference type="RefSeq" id="WP_179967512.1">
    <property type="nucleotide sequence ID" value="NZ_AP022570.1"/>
</dbReference>
<dbReference type="KEGG" id="mpof:MPOR_33080"/>
<dbReference type="Proteomes" id="UP000466785">
    <property type="component" value="Chromosome"/>
</dbReference>
<keyword evidence="2" id="KW-1185">Reference proteome</keyword>
<name>A0A6N4V947_9MYCO</name>
<dbReference type="EMBL" id="AP022570">
    <property type="protein sequence ID" value="BBX52282.1"/>
    <property type="molecule type" value="Genomic_DNA"/>
</dbReference>